<dbReference type="STRING" id="133383.A0A1R0H9E4"/>
<accession>A0A1R0H9E4</accession>
<keyword evidence="5" id="KW-0812">Transmembrane</keyword>
<organism evidence="7 8">
    <name type="scientific">Smittium mucronatum</name>
    <dbReference type="NCBI Taxonomy" id="133383"/>
    <lineage>
        <taxon>Eukaryota</taxon>
        <taxon>Fungi</taxon>
        <taxon>Fungi incertae sedis</taxon>
        <taxon>Zoopagomycota</taxon>
        <taxon>Kickxellomycotina</taxon>
        <taxon>Harpellomycetes</taxon>
        <taxon>Harpellales</taxon>
        <taxon>Legeriomycetaceae</taxon>
        <taxon>Smittium</taxon>
    </lineage>
</organism>
<comment type="caution">
    <text evidence="7">The sequence shown here is derived from an EMBL/GenBank/DDBJ whole genome shotgun (WGS) entry which is preliminary data.</text>
</comment>
<feature type="compositionally biased region" description="Low complexity" evidence="4">
    <location>
        <begin position="29"/>
        <end position="44"/>
    </location>
</feature>
<dbReference type="PANTHER" id="PTHR11142:SF5">
    <property type="entry name" value="TRNA PSEUDOURIDINE(38_39) SYNTHASE"/>
    <property type="match status" value="1"/>
</dbReference>
<feature type="region of interest" description="Disordered" evidence="4">
    <location>
        <begin position="579"/>
        <end position="601"/>
    </location>
</feature>
<keyword evidence="3" id="KW-0413">Isomerase</keyword>
<dbReference type="EMBL" id="LSSL01000013">
    <property type="protein sequence ID" value="OLY85736.1"/>
    <property type="molecule type" value="Genomic_DNA"/>
</dbReference>
<dbReference type="GO" id="GO:1990481">
    <property type="term" value="P:mRNA pseudouridine synthesis"/>
    <property type="evidence" value="ECO:0007669"/>
    <property type="project" value="TreeGrafter"/>
</dbReference>
<dbReference type="HAMAP" id="MF_00171">
    <property type="entry name" value="TruA"/>
    <property type="match status" value="1"/>
</dbReference>
<dbReference type="InterPro" id="IPR020097">
    <property type="entry name" value="PsdUridine_synth_TruA_a/b_dom"/>
</dbReference>
<dbReference type="NCBIfam" id="TIGR00071">
    <property type="entry name" value="hisT_truA"/>
    <property type="match status" value="1"/>
</dbReference>
<dbReference type="GO" id="GO:0005634">
    <property type="term" value="C:nucleus"/>
    <property type="evidence" value="ECO:0007669"/>
    <property type="project" value="TreeGrafter"/>
</dbReference>
<feature type="domain" description="Pseudouridine synthase I TruA alpha/beta" evidence="6">
    <location>
        <begin position="229"/>
        <end position="338"/>
    </location>
</feature>
<evidence type="ECO:0000256" key="5">
    <source>
        <dbReference type="SAM" id="Phobius"/>
    </source>
</evidence>
<dbReference type="InterPro" id="IPR001406">
    <property type="entry name" value="PsdUridine_synth_TruA"/>
</dbReference>
<proteinExistence type="inferred from homology"/>
<dbReference type="GO" id="GO:0005737">
    <property type="term" value="C:cytoplasm"/>
    <property type="evidence" value="ECO:0007669"/>
    <property type="project" value="TreeGrafter"/>
</dbReference>
<keyword evidence="5" id="KW-1133">Transmembrane helix</keyword>
<dbReference type="PANTHER" id="PTHR11142">
    <property type="entry name" value="PSEUDOURIDYLATE SYNTHASE"/>
    <property type="match status" value="1"/>
</dbReference>
<keyword evidence="8" id="KW-1185">Reference proteome</keyword>
<evidence type="ECO:0000313" key="7">
    <source>
        <dbReference type="EMBL" id="OLY85736.1"/>
    </source>
</evidence>
<dbReference type="OrthoDB" id="25767at2759"/>
<dbReference type="InterPro" id="IPR020103">
    <property type="entry name" value="PsdUridine_synth_cat_dom_sf"/>
</dbReference>
<dbReference type="InterPro" id="IPR020094">
    <property type="entry name" value="TruA/RsuA/RluB/E/F_N"/>
</dbReference>
<feature type="compositionally biased region" description="Low complexity" evidence="4">
    <location>
        <begin position="581"/>
        <end position="601"/>
    </location>
</feature>
<evidence type="ECO:0000256" key="2">
    <source>
        <dbReference type="ARBA" id="ARBA00022694"/>
    </source>
</evidence>
<evidence type="ECO:0000256" key="3">
    <source>
        <dbReference type="ARBA" id="ARBA00023235"/>
    </source>
</evidence>
<dbReference type="InterPro" id="IPR020095">
    <property type="entry name" value="PsdUridine_synth_TruA_C"/>
</dbReference>
<dbReference type="GO" id="GO:0003723">
    <property type="term" value="F:RNA binding"/>
    <property type="evidence" value="ECO:0007669"/>
    <property type="project" value="InterPro"/>
</dbReference>
<dbReference type="Gene3D" id="3.30.70.660">
    <property type="entry name" value="Pseudouridine synthase I, catalytic domain, C-terminal subdomain"/>
    <property type="match status" value="1"/>
</dbReference>
<dbReference type="GO" id="GO:0009982">
    <property type="term" value="F:pseudouridine synthase activity"/>
    <property type="evidence" value="ECO:0007669"/>
    <property type="project" value="InterPro"/>
</dbReference>
<evidence type="ECO:0000259" key="6">
    <source>
        <dbReference type="Pfam" id="PF01416"/>
    </source>
</evidence>
<evidence type="ECO:0000256" key="4">
    <source>
        <dbReference type="SAM" id="MobiDB-lite"/>
    </source>
</evidence>
<gene>
    <name evidence="7" type="ORF">AYI68_g68</name>
</gene>
<reference evidence="7 8" key="1">
    <citation type="journal article" date="2016" name="Mol. Biol. Evol.">
        <title>Genome-Wide Survey of Gut Fungi (Harpellales) Reveals the First Horizontally Transferred Ubiquitin Gene from a Mosquito Host.</title>
        <authorList>
            <person name="Wang Y."/>
            <person name="White M.M."/>
            <person name="Kvist S."/>
            <person name="Moncalvo J.M."/>
        </authorList>
    </citation>
    <scope>NUCLEOTIDE SEQUENCE [LARGE SCALE GENOMIC DNA]</scope>
    <source>
        <strain evidence="7 8">ALG-7-W6</strain>
    </source>
</reference>
<dbReference type="GO" id="GO:0031119">
    <property type="term" value="P:tRNA pseudouridine synthesis"/>
    <property type="evidence" value="ECO:0007669"/>
    <property type="project" value="TreeGrafter"/>
</dbReference>
<feature type="transmembrane region" description="Helical" evidence="5">
    <location>
        <begin position="642"/>
        <end position="665"/>
    </location>
</feature>
<evidence type="ECO:0000313" key="8">
    <source>
        <dbReference type="Proteomes" id="UP000187455"/>
    </source>
</evidence>
<dbReference type="CDD" id="cd02569">
    <property type="entry name" value="PseudoU_synth_ScPus3"/>
    <property type="match status" value="1"/>
</dbReference>
<dbReference type="Proteomes" id="UP000187455">
    <property type="component" value="Unassembled WGS sequence"/>
</dbReference>
<name>A0A1R0H9E4_9FUNG</name>
<protein>
    <submittedName>
        <fullName evidence="7">tRNA pseudouridine(38/39) synthase</fullName>
    </submittedName>
</protein>
<comment type="similarity">
    <text evidence="1">Belongs to the tRNA pseudouridine synthase TruA family.</text>
</comment>
<dbReference type="Pfam" id="PF01416">
    <property type="entry name" value="PseudoU_synth_1"/>
    <property type="match status" value="1"/>
</dbReference>
<sequence>MASYNGWSKARLISRIASLEKLVGAADSATSTEISSSAPSSPLAKRQKKSKGTPREFDFDKYPKRKIALKLSYLGCKYYGFARQGNVSEKEEEFPTVEGELFKSLIKCRLVLNEASCGYSRCGRTDRGVSALGQVISLYVRSNGSFVDSLQDNLYIDSMNGGRPVKLPQDSDEYPYTKMINKNLPPEIRVLGWCPVESDFDARFSCKSRQYRYLFQAKTLDLDAMIEGAKLLVGTRDFRNFCKVDLSKNIENFERTILEAEIEQLDSTIDSDWYQFRVRGTAFLWHQVRCMMAILFLIGQRLETSDIIEDLTNPQKFNGKPEYEMASDLPLFFDSCDFKDGEKKWIYYSKPTDLSSLRALSNAIIPQYTETFITLQYSRMLMSIIDGVEIPSSDCPSPGSVKSPTPGTKWEKLINVNDAGQNNNVRVLIGGGKQTPYMSETTGTKNERMAPPDSFILKRLRVVKISPEYENGSKPFSYLFKYSSDYDISIKLVRTGWSYAVYSDNIIAFAPPQSQRTQQLDIDISGNDQSDDYSFAVPQSISILNSNDVASHLVGFTLTEKTDYTVSLILNKNIFVKPDNSSESASTTSSTPSPTESAEATSINGTYKSDPIFDSMQKYFASKTIPGNHNYDNTLNPYGIQLVGPFIGLYIYSSIFIIALVFFTYGSLNRATLRSNYYRMLSTK</sequence>
<feature type="region of interest" description="Disordered" evidence="4">
    <location>
        <begin position="29"/>
        <end position="57"/>
    </location>
</feature>
<keyword evidence="2" id="KW-0819">tRNA processing</keyword>
<dbReference type="Gene3D" id="3.30.70.580">
    <property type="entry name" value="Pseudouridine synthase I, catalytic domain, N-terminal subdomain"/>
    <property type="match status" value="1"/>
</dbReference>
<dbReference type="InterPro" id="IPR041707">
    <property type="entry name" value="Pus3-like"/>
</dbReference>
<keyword evidence="5" id="KW-0472">Membrane</keyword>
<dbReference type="SUPFAM" id="SSF55120">
    <property type="entry name" value="Pseudouridine synthase"/>
    <property type="match status" value="1"/>
</dbReference>
<dbReference type="AlphaFoldDB" id="A0A1R0H9E4"/>
<evidence type="ECO:0000256" key="1">
    <source>
        <dbReference type="ARBA" id="ARBA00009375"/>
    </source>
</evidence>